<dbReference type="EMBL" id="CP062943">
    <property type="protein sequence ID" value="QOL56293.1"/>
    <property type="molecule type" value="Genomic_DNA"/>
</dbReference>
<evidence type="ECO:0000259" key="1">
    <source>
        <dbReference type="PROSITE" id="PS50943"/>
    </source>
</evidence>
<dbReference type="CDD" id="cd00093">
    <property type="entry name" value="HTH_XRE"/>
    <property type="match status" value="1"/>
</dbReference>
<feature type="domain" description="HTH cro/C1-type" evidence="1">
    <location>
        <begin position="80"/>
        <end position="134"/>
    </location>
</feature>
<sequence>MPCSLSHRFIFDILASFNCLAYLSRTILLSLTKRKRSPILRVKTIILSNLGENIMTMVDPVLVASQFDEDEAEAILRYNIRKYLKANRVSQNSLMDVLNITSGAVSQLMTGRTHFKYGQVAAIANYLHVSMDDLSNATQFNEDRNFLERMKKEYSGSKKASNQSEAFNELLRLGLNQRPSD</sequence>
<dbReference type="Gene3D" id="1.10.260.40">
    <property type="entry name" value="lambda repressor-like DNA-binding domains"/>
    <property type="match status" value="1"/>
</dbReference>
<dbReference type="Proteomes" id="UP000593918">
    <property type="component" value="Chromosome"/>
</dbReference>
<reference evidence="2 3" key="1">
    <citation type="submission" date="2020-10" db="EMBL/GenBank/DDBJ databases">
        <title>Genome sequencing of Bifidobacterium longum subsp. longum KCTC 5915.</title>
        <authorList>
            <person name="Kim J."/>
        </authorList>
    </citation>
    <scope>NUCLEOTIDE SEQUENCE [LARGE SCALE GENOMIC DNA]</scope>
    <source>
        <strain evidence="2 3">KCTC 5915</strain>
    </source>
</reference>
<gene>
    <name evidence="2" type="ORF">BL5915_08395</name>
</gene>
<dbReference type="InterPro" id="IPR010982">
    <property type="entry name" value="Lambda_DNA-bd_dom_sf"/>
</dbReference>
<accession>A0A7L9UMG6</accession>
<dbReference type="PROSITE" id="PS50943">
    <property type="entry name" value="HTH_CROC1"/>
    <property type="match status" value="1"/>
</dbReference>
<dbReference type="AlphaFoldDB" id="A0A7L9UMG6"/>
<organism evidence="2 3">
    <name type="scientific">Bifidobacterium longum subsp. longum</name>
    <dbReference type="NCBI Taxonomy" id="1679"/>
    <lineage>
        <taxon>Bacteria</taxon>
        <taxon>Bacillati</taxon>
        <taxon>Actinomycetota</taxon>
        <taxon>Actinomycetes</taxon>
        <taxon>Bifidobacteriales</taxon>
        <taxon>Bifidobacteriaceae</taxon>
        <taxon>Bifidobacterium</taxon>
    </lineage>
</organism>
<dbReference type="GO" id="GO:0003677">
    <property type="term" value="F:DNA binding"/>
    <property type="evidence" value="ECO:0007669"/>
    <property type="project" value="InterPro"/>
</dbReference>
<proteinExistence type="predicted"/>
<dbReference type="SUPFAM" id="SSF47413">
    <property type="entry name" value="lambda repressor-like DNA-binding domains"/>
    <property type="match status" value="1"/>
</dbReference>
<evidence type="ECO:0000313" key="3">
    <source>
        <dbReference type="Proteomes" id="UP000593918"/>
    </source>
</evidence>
<dbReference type="SMART" id="SM00530">
    <property type="entry name" value="HTH_XRE"/>
    <property type="match status" value="1"/>
</dbReference>
<protein>
    <submittedName>
        <fullName evidence="2">Helix-turn-helix transcriptional regulator</fullName>
    </submittedName>
</protein>
<dbReference type="Pfam" id="PF13443">
    <property type="entry name" value="HTH_26"/>
    <property type="match status" value="1"/>
</dbReference>
<dbReference type="InterPro" id="IPR001387">
    <property type="entry name" value="Cro/C1-type_HTH"/>
</dbReference>
<evidence type="ECO:0000313" key="2">
    <source>
        <dbReference type="EMBL" id="QOL56293.1"/>
    </source>
</evidence>
<name>A0A7L9UMG6_BIFLL</name>